<evidence type="ECO:0000313" key="6">
    <source>
        <dbReference type="Proteomes" id="UP001063816"/>
    </source>
</evidence>
<organism evidence="5 6">
    <name type="scientific">Silvania hatchlandensis</name>
    <dbReference type="NCBI Taxonomy" id="2926469"/>
    <lineage>
        <taxon>Bacteria</taxon>
        <taxon>Pseudomonadati</taxon>
        <taxon>Pseudomonadota</taxon>
        <taxon>Gammaproteobacteria</taxon>
        <taxon>Enterobacterales</taxon>
        <taxon>Enterobacteriaceae</taxon>
        <taxon>Silvania</taxon>
    </lineage>
</organism>
<dbReference type="SUPFAM" id="SSF46689">
    <property type="entry name" value="Homeodomain-like"/>
    <property type="match status" value="1"/>
</dbReference>
<feature type="domain" description="HTH araC/xylS-type" evidence="4">
    <location>
        <begin position="180"/>
        <end position="278"/>
    </location>
</feature>
<evidence type="ECO:0000259" key="4">
    <source>
        <dbReference type="PROSITE" id="PS01124"/>
    </source>
</evidence>
<dbReference type="SUPFAM" id="SSF51182">
    <property type="entry name" value="RmlC-like cupins"/>
    <property type="match status" value="1"/>
</dbReference>
<comment type="caution">
    <text evidence="5">The sequence shown here is derived from an EMBL/GenBank/DDBJ whole genome shotgun (WGS) entry which is preliminary data.</text>
</comment>
<protein>
    <submittedName>
        <fullName evidence="5">Helix-turn-helix domain-containing protein</fullName>
    </submittedName>
</protein>
<sequence length="280" mass="32900">MKILQSQEFFLTEQHAFCLFMLGRQNMEEMHGHDFDEIVIVSEGSGFHIINGSVEFIYKGDFFFVSVNDTHCYLSTNNLSVINVLIRKDRSFFFLANIDKLIDIIKQNNSLRCTYDTSLTQDDLDKIIALTHIINAIQDDEFDELYFSAAETALLGIIDTLCQRARKKTLRAQPEECGRKYLINAIKHNYLRHINWEDLCDESRMTRRTMFRFIKDVTGYTPARFQLLFRLLKAQELLRTTDKTINEVAVNCGFLNTIRFTETYKKQFCYTPSLERKLMR</sequence>
<evidence type="ECO:0000256" key="2">
    <source>
        <dbReference type="ARBA" id="ARBA00023125"/>
    </source>
</evidence>
<keyword evidence="2" id="KW-0238">DNA-binding</keyword>
<evidence type="ECO:0000313" key="5">
    <source>
        <dbReference type="EMBL" id="MCU6663483.1"/>
    </source>
</evidence>
<keyword evidence="3" id="KW-0804">Transcription</keyword>
<dbReference type="Pfam" id="PF12833">
    <property type="entry name" value="HTH_18"/>
    <property type="match status" value="1"/>
</dbReference>
<dbReference type="GO" id="GO:0043565">
    <property type="term" value="F:sequence-specific DNA binding"/>
    <property type="evidence" value="ECO:0007669"/>
    <property type="project" value="InterPro"/>
</dbReference>
<dbReference type="RefSeq" id="WP_271281220.1">
    <property type="nucleotide sequence ID" value="NZ_JAMGZK010000038.1"/>
</dbReference>
<dbReference type="InterPro" id="IPR011051">
    <property type="entry name" value="RmlC_Cupin_sf"/>
</dbReference>
<dbReference type="EMBL" id="JAMGZK010000038">
    <property type="protein sequence ID" value="MCU6663483.1"/>
    <property type="molecule type" value="Genomic_DNA"/>
</dbReference>
<dbReference type="GO" id="GO:0003700">
    <property type="term" value="F:DNA-binding transcription factor activity"/>
    <property type="evidence" value="ECO:0007669"/>
    <property type="project" value="InterPro"/>
</dbReference>
<dbReference type="InterPro" id="IPR018060">
    <property type="entry name" value="HTH_AraC"/>
</dbReference>
<evidence type="ECO:0000256" key="3">
    <source>
        <dbReference type="ARBA" id="ARBA00023163"/>
    </source>
</evidence>
<dbReference type="InterPro" id="IPR014710">
    <property type="entry name" value="RmlC-like_jellyroll"/>
</dbReference>
<dbReference type="PANTHER" id="PTHR43280">
    <property type="entry name" value="ARAC-FAMILY TRANSCRIPTIONAL REGULATOR"/>
    <property type="match status" value="1"/>
</dbReference>
<dbReference type="PROSITE" id="PS01124">
    <property type="entry name" value="HTH_ARAC_FAMILY_2"/>
    <property type="match status" value="1"/>
</dbReference>
<accession>A0A9J6Q061</accession>
<dbReference type="InterPro" id="IPR009057">
    <property type="entry name" value="Homeodomain-like_sf"/>
</dbReference>
<dbReference type="Gene3D" id="2.60.120.10">
    <property type="entry name" value="Jelly Rolls"/>
    <property type="match status" value="1"/>
</dbReference>
<dbReference type="PANTHER" id="PTHR43280:SF28">
    <property type="entry name" value="HTH-TYPE TRANSCRIPTIONAL ACTIVATOR RHAS"/>
    <property type="match status" value="1"/>
</dbReference>
<gene>
    <name evidence="5" type="ORF">M8014_03870</name>
</gene>
<reference evidence="5" key="1">
    <citation type="submission" date="2022-05" db="EMBL/GenBank/DDBJ databases">
        <title>Description of a novel species of Leclercia; Leclercia tamurae and the Proposal for a Novel Genus Silvania gen. nov. Containing Two Novel Species Silvania hatchlandensis sp. nov. and Silvania confinis sp. nov. Isolated from the Rhizosphere of Oak.</title>
        <authorList>
            <person name="Maddock D.W."/>
            <person name="Brady C.L."/>
            <person name="Denman S."/>
            <person name="Arnold D."/>
        </authorList>
    </citation>
    <scope>NUCLEOTIDE SEQUENCE</scope>
    <source>
        <strain evidence="5">H19S6</strain>
    </source>
</reference>
<dbReference type="SMART" id="SM00342">
    <property type="entry name" value="HTH_ARAC"/>
    <property type="match status" value="1"/>
</dbReference>
<evidence type="ECO:0000256" key="1">
    <source>
        <dbReference type="ARBA" id="ARBA00023015"/>
    </source>
</evidence>
<dbReference type="Gene3D" id="1.10.10.60">
    <property type="entry name" value="Homeodomain-like"/>
    <property type="match status" value="1"/>
</dbReference>
<dbReference type="AlphaFoldDB" id="A0A9J6Q061"/>
<dbReference type="Proteomes" id="UP001063816">
    <property type="component" value="Unassembled WGS sequence"/>
</dbReference>
<keyword evidence="6" id="KW-1185">Reference proteome</keyword>
<proteinExistence type="predicted"/>
<keyword evidence="1" id="KW-0805">Transcription regulation</keyword>
<name>A0A9J6Q061_9ENTR</name>